<gene>
    <name evidence="1" type="ORF">ABID27_001920</name>
</gene>
<sequence>MKKCLFIRGNSASGKTTLAKLIRDQAPCSAFLISQDTVRREMLACKDGPATPALAILQEMLAIGHSEFELVIVEGILRSDWYAPLFQQARDLYQENVLAYYFDLSFEETLLRHETKPQAREYGEDVLRSWWLEKDYSSYLREELIDRTSTLEEIAEIILRKL</sequence>
<dbReference type="InterPro" id="IPR027417">
    <property type="entry name" value="P-loop_NTPase"/>
</dbReference>
<dbReference type="Proteomes" id="UP001549055">
    <property type="component" value="Unassembled WGS sequence"/>
</dbReference>
<dbReference type="NCBIfam" id="NF005255">
    <property type="entry name" value="PRK06762.2-2"/>
    <property type="match status" value="1"/>
</dbReference>
<dbReference type="Pfam" id="PF13671">
    <property type="entry name" value="AAA_33"/>
    <property type="match status" value="1"/>
</dbReference>
<keyword evidence="1" id="KW-0418">Kinase</keyword>
<dbReference type="RefSeq" id="WP_354281788.1">
    <property type="nucleotide sequence ID" value="NZ_JBEPMK010000008.1"/>
</dbReference>
<dbReference type="Gene3D" id="3.40.50.300">
    <property type="entry name" value="P-loop containing nucleotide triphosphate hydrolases"/>
    <property type="match status" value="1"/>
</dbReference>
<dbReference type="GO" id="GO:0016301">
    <property type="term" value="F:kinase activity"/>
    <property type="evidence" value="ECO:0007669"/>
    <property type="project" value="UniProtKB-KW"/>
</dbReference>
<dbReference type="EMBL" id="JBEPMK010000008">
    <property type="protein sequence ID" value="MET3645271.1"/>
    <property type="molecule type" value="Genomic_DNA"/>
</dbReference>
<name>A0ABV2JMY5_9STRE</name>
<proteinExistence type="predicted"/>
<evidence type="ECO:0000313" key="1">
    <source>
        <dbReference type="EMBL" id="MET3645271.1"/>
    </source>
</evidence>
<dbReference type="SUPFAM" id="SSF52540">
    <property type="entry name" value="P-loop containing nucleoside triphosphate hydrolases"/>
    <property type="match status" value="1"/>
</dbReference>
<protein>
    <submittedName>
        <fullName evidence="1">Kinase</fullName>
    </submittedName>
</protein>
<organism evidence="1 2">
    <name type="scientific">Streptococcus gallinaceus</name>
    <dbReference type="NCBI Taxonomy" id="165758"/>
    <lineage>
        <taxon>Bacteria</taxon>
        <taxon>Bacillati</taxon>
        <taxon>Bacillota</taxon>
        <taxon>Bacilli</taxon>
        <taxon>Lactobacillales</taxon>
        <taxon>Streptococcaceae</taxon>
        <taxon>Streptococcus</taxon>
    </lineage>
</organism>
<comment type="caution">
    <text evidence="1">The sequence shown here is derived from an EMBL/GenBank/DDBJ whole genome shotgun (WGS) entry which is preliminary data.</text>
</comment>
<keyword evidence="2" id="KW-1185">Reference proteome</keyword>
<reference evidence="1 2" key="1">
    <citation type="submission" date="2024-06" db="EMBL/GenBank/DDBJ databases">
        <title>Genomic Encyclopedia of Type Strains, Phase IV (KMG-IV): sequencing the most valuable type-strain genomes for metagenomic binning, comparative biology and taxonomic classification.</title>
        <authorList>
            <person name="Goeker M."/>
        </authorList>
    </citation>
    <scope>NUCLEOTIDE SEQUENCE [LARGE SCALE GENOMIC DNA]</scope>
    <source>
        <strain evidence="1 2">DSM 15349</strain>
    </source>
</reference>
<keyword evidence="1" id="KW-0808">Transferase</keyword>
<evidence type="ECO:0000313" key="2">
    <source>
        <dbReference type="Proteomes" id="UP001549055"/>
    </source>
</evidence>
<accession>A0ABV2JMY5</accession>